<gene>
    <name evidence="9" type="ORF">Pcinc_041115</name>
</gene>
<accession>A0AAE1BMQ7</accession>
<keyword evidence="6" id="KW-0963">Cytoplasm</keyword>
<dbReference type="AlphaFoldDB" id="A0AAE1BMQ7"/>
<comment type="similarity">
    <text evidence="4">Belongs to the ELP4 family.</text>
</comment>
<dbReference type="CDD" id="cd19494">
    <property type="entry name" value="Elp4"/>
    <property type="match status" value="1"/>
</dbReference>
<name>A0AAE1BMQ7_PETCI</name>
<evidence type="ECO:0000256" key="1">
    <source>
        <dbReference type="ARBA" id="ARBA00004123"/>
    </source>
</evidence>
<evidence type="ECO:0000256" key="2">
    <source>
        <dbReference type="ARBA" id="ARBA00004496"/>
    </source>
</evidence>
<evidence type="ECO:0000256" key="5">
    <source>
        <dbReference type="ARBA" id="ARBA00020265"/>
    </source>
</evidence>
<comment type="caution">
    <text evidence="9">The sequence shown here is derived from an EMBL/GenBank/DDBJ whole genome shotgun (WGS) entry which is preliminary data.</text>
</comment>
<dbReference type="Proteomes" id="UP001286313">
    <property type="component" value="Unassembled WGS sequence"/>
</dbReference>
<evidence type="ECO:0000256" key="6">
    <source>
        <dbReference type="ARBA" id="ARBA00022490"/>
    </source>
</evidence>
<organism evidence="9 10">
    <name type="scientific">Petrolisthes cinctipes</name>
    <name type="common">Flat porcelain crab</name>
    <dbReference type="NCBI Taxonomy" id="88211"/>
    <lineage>
        <taxon>Eukaryota</taxon>
        <taxon>Metazoa</taxon>
        <taxon>Ecdysozoa</taxon>
        <taxon>Arthropoda</taxon>
        <taxon>Crustacea</taxon>
        <taxon>Multicrustacea</taxon>
        <taxon>Malacostraca</taxon>
        <taxon>Eumalacostraca</taxon>
        <taxon>Eucarida</taxon>
        <taxon>Decapoda</taxon>
        <taxon>Pleocyemata</taxon>
        <taxon>Anomura</taxon>
        <taxon>Galatheoidea</taxon>
        <taxon>Porcellanidae</taxon>
        <taxon>Petrolisthes</taxon>
    </lineage>
</organism>
<evidence type="ECO:0000256" key="7">
    <source>
        <dbReference type="ARBA" id="ARBA00022694"/>
    </source>
</evidence>
<sequence length="392" mass="44337">MSFAYFIKGFYLRYEMAGIGATSSFQKKVKAKVVTIPGARPSIHNSQLLLSTGVPSLDYLLGGGLPVGSILLLEQDRHDVYSKLFLKYYLAEGVMNKHMLCLASLDVSPQQIMQDLPAPTDTEPEEEHKVEGDKQMTIAWRYQNQATQPTACYNRFGHNYDLTKSMDKEKVSQADVSLWDGCETTEGKGVLSNNYYWSLLQEIKRKIDTSNLSTSCNKAKTNVLRLGLHSIGSPLWGSEFGRQEREHEWHNLTAFMAVLRAIIRNSFSVCLVTIPSHIFTDPALLSRLHTPADFVVRLESFQGSEKETNPVFKDYHGLFHVVKLAAINSLVPPILDTTDWVFRLKRRKLTIERLHLPPELSETVSRGQEESLQTQLGHHACMGDKLPKHLDF</sequence>
<evidence type="ECO:0000256" key="4">
    <source>
        <dbReference type="ARBA" id="ARBA00007573"/>
    </source>
</evidence>
<dbReference type="EMBL" id="JAWQEG010007493">
    <property type="protein sequence ID" value="KAK3852294.1"/>
    <property type="molecule type" value="Genomic_DNA"/>
</dbReference>
<dbReference type="InterPro" id="IPR008728">
    <property type="entry name" value="Elongator_complex_protein_4"/>
</dbReference>
<dbReference type="Gene3D" id="3.40.50.300">
    <property type="entry name" value="P-loop containing nucleotide triphosphate hydrolases"/>
    <property type="match status" value="1"/>
</dbReference>
<proteinExistence type="inferred from homology"/>
<keyword evidence="10" id="KW-1185">Reference proteome</keyword>
<dbReference type="GO" id="GO:0008023">
    <property type="term" value="C:transcription elongation factor complex"/>
    <property type="evidence" value="ECO:0007669"/>
    <property type="project" value="TreeGrafter"/>
</dbReference>
<evidence type="ECO:0000256" key="8">
    <source>
        <dbReference type="ARBA" id="ARBA00023242"/>
    </source>
</evidence>
<dbReference type="GO" id="GO:0002098">
    <property type="term" value="P:tRNA wobble uridine modification"/>
    <property type="evidence" value="ECO:0007669"/>
    <property type="project" value="InterPro"/>
</dbReference>
<evidence type="ECO:0000256" key="3">
    <source>
        <dbReference type="ARBA" id="ARBA00005043"/>
    </source>
</evidence>
<comment type="pathway">
    <text evidence="3">tRNA modification; 5-methoxycarbonylmethyl-2-thiouridine-tRNA biosynthesis.</text>
</comment>
<evidence type="ECO:0000313" key="10">
    <source>
        <dbReference type="Proteomes" id="UP001286313"/>
    </source>
</evidence>
<dbReference type="InterPro" id="IPR027417">
    <property type="entry name" value="P-loop_NTPase"/>
</dbReference>
<comment type="subcellular location">
    <subcellularLocation>
        <location evidence="2">Cytoplasm</location>
    </subcellularLocation>
    <subcellularLocation>
        <location evidence="1">Nucleus</location>
    </subcellularLocation>
</comment>
<keyword evidence="8" id="KW-0539">Nucleus</keyword>
<dbReference type="GO" id="GO:0005737">
    <property type="term" value="C:cytoplasm"/>
    <property type="evidence" value="ECO:0007669"/>
    <property type="project" value="UniProtKB-SubCell"/>
</dbReference>
<evidence type="ECO:0000313" key="9">
    <source>
        <dbReference type="EMBL" id="KAK3852294.1"/>
    </source>
</evidence>
<dbReference type="PANTHER" id="PTHR12896">
    <property type="entry name" value="PAX6 NEIGHBOR PROTEIN PAXNEB"/>
    <property type="match status" value="1"/>
</dbReference>
<protein>
    <recommendedName>
        <fullName evidence="5">Elongator complex protein 4</fullName>
    </recommendedName>
</protein>
<reference evidence="9" key="1">
    <citation type="submission" date="2023-10" db="EMBL/GenBank/DDBJ databases">
        <title>Genome assemblies of two species of porcelain crab, Petrolisthes cinctipes and Petrolisthes manimaculis (Anomura: Porcellanidae).</title>
        <authorList>
            <person name="Angst P."/>
        </authorList>
    </citation>
    <scope>NUCLEOTIDE SEQUENCE</scope>
    <source>
        <strain evidence="9">PB745_01</strain>
        <tissue evidence="9">Gill</tissue>
    </source>
</reference>
<dbReference type="GO" id="GO:0033588">
    <property type="term" value="C:elongator holoenzyme complex"/>
    <property type="evidence" value="ECO:0007669"/>
    <property type="project" value="InterPro"/>
</dbReference>
<dbReference type="PANTHER" id="PTHR12896:SF1">
    <property type="entry name" value="ELONGATOR COMPLEX PROTEIN 4"/>
    <property type="match status" value="1"/>
</dbReference>
<dbReference type="Pfam" id="PF05625">
    <property type="entry name" value="PAXNEB"/>
    <property type="match status" value="1"/>
</dbReference>
<keyword evidence="7" id="KW-0819">tRNA processing</keyword>